<accession>A0A2R6NUV2</accession>
<evidence type="ECO:0000256" key="1">
    <source>
        <dbReference type="SAM" id="MobiDB-lite"/>
    </source>
</evidence>
<evidence type="ECO:0000313" key="3">
    <source>
        <dbReference type="Proteomes" id="UP000186601"/>
    </source>
</evidence>
<feature type="compositionally biased region" description="Basic and acidic residues" evidence="1">
    <location>
        <begin position="15"/>
        <end position="30"/>
    </location>
</feature>
<evidence type="ECO:0000313" key="2">
    <source>
        <dbReference type="EMBL" id="PSR77188.1"/>
    </source>
</evidence>
<dbReference type="Proteomes" id="UP000186601">
    <property type="component" value="Unassembled WGS sequence"/>
</dbReference>
<reference evidence="2 3" key="1">
    <citation type="submission" date="2018-02" db="EMBL/GenBank/DDBJ databases">
        <title>Genome sequence of the basidiomycete white-rot fungus Phlebia centrifuga.</title>
        <authorList>
            <person name="Granchi Z."/>
            <person name="Peng M."/>
            <person name="de Vries R.P."/>
            <person name="Hilden K."/>
            <person name="Makela M.R."/>
            <person name="Grigoriev I."/>
            <person name="Riley R."/>
        </authorList>
    </citation>
    <scope>NUCLEOTIDE SEQUENCE [LARGE SCALE GENOMIC DNA]</scope>
    <source>
        <strain evidence="2 3">FBCC195</strain>
    </source>
</reference>
<dbReference type="AlphaFoldDB" id="A0A2R6NUV2"/>
<proteinExistence type="predicted"/>
<sequence>MPSARNTRQATTVRETIEASRDSSTRSRGRDLLTAQAPRKAILPKGTPSEATLWQLYAPESETCRLLADDYRFKLNVVESESSNAGTPSGTLSASRM</sequence>
<gene>
    <name evidence="2" type="ORF">PHLCEN_2v8017</name>
</gene>
<keyword evidence="3" id="KW-1185">Reference proteome</keyword>
<protein>
    <submittedName>
        <fullName evidence="2">Uncharacterized protein</fullName>
    </submittedName>
</protein>
<dbReference type="EMBL" id="MLYV02000809">
    <property type="protein sequence ID" value="PSR77188.1"/>
    <property type="molecule type" value="Genomic_DNA"/>
</dbReference>
<feature type="region of interest" description="Disordered" evidence="1">
    <location>
        <begin position="1"/>
        <end position="30"/>
    </location>
</feature>
<comment type="caution">
    <text evidence="2">The sequence shown here is derived from an EMBL/GenBank/DDBJ whole genome shotgun (WGS) entry which is preliminary data.</text>
</comment>
<name>A0A2R6NUV2_9APHY</name>
<organism evidence="2 3">
    <name type="scientific">Hermanssonia centrifuga</name>
    <dbReference type="NCBI Taxonomy" id="98765"/>
    <lineage>
        <taxon>Eukaryota</taxon>
        <taxon>Fungi</taxon>
        <taxon>Dikarya</taxon>
        <taxon>Basidiomycota</taxon>
        <taxon>Agaricomycotina</taxon>
        <taxon>Agaricomycetes</taxon>
        <taxon>Polyporales</taxon>
        <taxon>Meruliaceae</taxon>
        <taxon>Hermanssonia</taxon>
    </lineage>
</organism>
<feature type="compositionally biased region" description="Polar residues" evidence="1">
    <location>
        <begin position="1"/>
        <end position="14"/>
    </location>
</feature>